<organism evidence="1 2">
    <name type="scientific">Coemansia pectinata</name>
    <dbReference type="NCBI Taxonomy" id="1052879"/>
    <lineage>
        <taxon>Eukaryota</taxon>
        <taxon>Fungi</taxon>
        <taxon>Fungi incertae sedis</taxon>
        <taxon>Zoopagomycota</taxon>
        <taxon>Kickxellomycotina</taxon>
        <taxon>Kickxellomycetes</taxon>
        <taxon>Kickxellales</taxon>
        <taxon>Kickxellaceae</taxon>
        <taxon>Coemansia</taxon>
    </lineage>
</organism>
<proteinExistence type="predicted"/>
<dbReference type="AlphaFoldDB" id="A0A9W8GUS0"/>
<evidence type="ECO:0000313" key="2">
    <source>
        <dbReference type="Proteomes" id="UP001140011"/>
    </source>
</evidence>
<gene>
    <name evidence="1" type="ORF">GGI19_006366</name>
</gene>
<protein>
    <submittedName>
        <fullName evidence="1">Uncharacterized protein</fullName>
    </submittedName>
</protein>
<sequence length="119" mass="12817">MNFFKTVKAAVNIATSATYDIDWTKPEVKEAAIIHWKEVKAAADPALCLASMRLTAEQNAALEKLLEHKGIFPEEPTDELLDGLPKAIPEASLNRIVGSIIDTCLNNHNHTAVAPAAAA</sequence>
<evidence type="ECO:0000313" key="1">
    <source>
        <dbReference type="EMBL" id="KAJ2747078.1"/>
    </source>
</evidence>
<dbReference type="Proteomes" id="UP001140011">
    <property type="component" value="Unassembled WGS sequence"/>
</dbReference>
<keyword evidence="2" id="KW-1185">Reference proteome</keyword>
<dbReference type="OrthoDB" id="5572615at2759"/>
<comment type="caution">
    <text evidence="1">The sequence shown here is derived from an EMBL/GenBank/DDBJ whole genome shotgun (WGS) entry which is preliminary data.</text>
</comment>
<name>A0A9W8GUS0_9FUNG</name>
<reference evidence="1" key="1">
    <citation type="submission" date="2022-07" db="EMBL/GenBank/DDBJ databases">
        <title>Phylogenomic reconstructions and comparative analyses of Kickxellomycotina fungi.</title>
        <authorList>
            <person name="Reynolds N.K."/>
            <person name="Stajich J.E."/>
            <person name="Barry K."/>
            <person name="Grigoriev I.V."/>
            <person name="Crous P."/>
            <person name="Smith M.E."/>
        </authorList>
    </citation>
    <scope>NUCLEOTIDE SEQUENCE</scope>
    <source>
        <strain evidence="1">BCRC 34297</strain>
    </source>
</reference>
<accession>A0A9W8GUS0</accession>
<dbReference type="EMBL" id="JANBUH010001310">
    <property type="protein sequence ID" value="KAJ2747078.1"/>
    <property type="molecule type" value="Genomic_DNA"/>
</dbReference>